<keyword evidence="1" id="KW-0812">Transmembrane</keyword>
<comment type="caution">
    <text evidence="2">The sequence shown here is derived from an EMBL/GenBank/DDBJ whole genome shotgun (WGS) entry which is preliminary data.</text>
</comment>
<keyword evidence="1" id="KW-0472">Membrane</keyword>
<feature type="transmembrane region" description="Helical" evidence="1">
    <location>
        <begin position="46"/>
        <end position="64"/>
    </location>
</feature>
<dbReference type="EMBL" id="JBITYG010000004">
    <property type="protein sequence ID" value="MFI9102099.1"/>
    <property type="molecule type" value="Genomic_DNA"/>
</dbReference>
<reference evidence="2 3" key="1">
    <citation type="submission" date="2024-10" db="EMBL/GenBank/DDBJ databases">
        <title>The Natural Products Discovery Center: Release of the First 8490 Sequenced Strains for Exploring Actinobacteria Biosynthetic Diversity.</title>
        <authorList>
            <person name="Kalkreuter E."/>
            <person name="Kautsar S.A."/>
            <person name="Yang D."/>
            <person name="Bader C.D."/>
            <person name="Teijaro C.N."/>
            <person name="Fluegel L."/>
            <person name="Davis C.M."/>
            <person name="Simpson J.R."/>
            <person name="Lauterbach L."/>
            <person name="Steele A.D."/>
            <person name="Gui C."/>
            <person name="Meng S."/>
            <person name="Li G."/>
            <person name="Viehrig K."/>
            <person name="Ye F."/>
            <person name="Su P."/>
            <person name="Kiefer A.F."/>
            <person name="Nichols A."/>
            <person name="Cepeda A.J."/>
            <person name="Yan W."/>
            <person name="Fan B."/>
            <person name="Jiang Y."/>
            <person name="Adhikari A."/>
            <person name="Zheng C.-J."/>
            <person name="Schuster L."/>
            <person name="Cowan T.M."/>
            <person name="Smanski M.J."/>
            <person name="Chevrette M.G."/>
            <person name="De Carvalho L.P.S."/>
            <person name="Shen B."/>
        </authorList>
    </citation>
    <scope>NUCLEOTIDE SEQUENCE [LARGE SCALE GENOMIC DNA]</scope>
    <source>
        <strain evidence="2 3">NPDC053399</strain>
    </source>
</reference>
<proteinExistence type="predicted"/>
<accession>A0ABW8C6P9</accession>
<sequence>MAASTTVPVRHQSSLGLALPVTLGVIYGVWAAFIARGGEGLTAGDIGLGVVAGFAVAVLCFLLGRTQKAMPRELRAAAYGTLAGCSVGFLHSLTDESILRCAGMGIFFGAAAAAASYYISYTHEP</sequence>
<feature type="transmembrane region" description="Helical" evidence="1">
    <location>
        <begin position="97"/>
        <end position="119"/>
    </location>
</feature>
<dbReference type="Proteomes" id="UP001614394">
    <property type="component" value="Unassembled WGS sequence"/>
</dbReference>
<evidence type="ECO:0000313" key="3">
    <source>
        <dbReference type="Proteomes" id="UP001614394"/>
    </source>
</evidence>
<organism evidence="2 3">
    <name type="scientific">Streptomyces fildesensis</name>
    <dbReference type="NCBI Taxonomy" id="375757"/>
    <lineage>
        <taxon>Bacteria</taxon>
        <taxon>Bacillati</taxon>
        <taxon>Actinomycetota</taxon>
        <taxon>Actinomycetes</taxon>
        <taxon>Kitasatosporales</taxon>
        <taxon>Streptomycetaceae</taxon>
        <taxon>Streptomyces</taxon>
    </lineage>
</organism>
<feature type="transmembrane region" description="Helical" evidence="1">
    <location>
        <begin position="15"/>
        <end position="34"/>
    </location>
</feature>
<keyword evidence="3" id="KW-1185">Reference proteome</keyword>
<gene>
    <name evidence="2" type="ORF">ACIGXA_16400</name>
</gene>
<name>A0ABW8C6P9_9ACTN</name>
<dbReference type="RefSeq" id="WP_399649283.1">
    <property type="nucleotide sequence ID" value="NZ_JBITYG010000004.1"/>
</dbReference>
<keyword evidence="1" id="KW-1133">Transmembrane helix</keyword>
<evidence type="ECO:0000256" key="1">
    <source>
        <dbReference type="SAM" id="Phobius"/>
    </source>
</evidence>
<evidence type="ECO:0000313" key="2">
    <source>
        <dbReference type="EMBL" id="MFI9102099.1"/>
    </source>
</evidence>
<feature type="transmembrane region" description="Helical" evidence="1">
    <location>
        <begin position="76"/>
        <end position="91"/>
    </location>
</feature>
<protein>
    <recommendedName>
        <fullName evidence="4">Integral membrane protein</fullName>
    </recommendedName>
</protein>
<evidence type="ECO:0008006" key="4">
    <source>
        <dbReference type="Google" id="ProtNLM"/>
    </source>
</evidence>